<dbReference type="Proteomes" id="UP001530315">
    <property type="component" value="Unassembled WGS sequence"/>
</dbReference>
<feature type="region of interest" description="Disordered" evidence="3">
    <location>
        <begin position="95"/>
        <end position="125"/>
    </location>
</feature>
<reference evidence="5 6" key="1">
    <citation type="submission" date="2024-10" db="EMBL/GenBank/DDBJ databases">
        <title>Updated reference genomes for cyclostephanoid diatoms.</title>
        <authorList>
            <person name="Roberts W.R."/>
            <person name="Alverson A.J."/>
        </authorList>
    </citation>
    <scope>NUCLEOTIDE SEQUENCE [LARGE SCALE GENOMIC DNA]</scope>
    <source>
        <strain evidence="5 6">AJA276-08</strain>
    </source>
</reference>
<feature type="compositionally biased region" description="Acidic residues" evidence="3">
    <location>
        <begin position="19"/>
        <end position="28"/>
    </location>
</feature>
<dbReference type="SUPFAM" id="SSF109604">
    <property type="entry name" value="HD-domain/PDEase-like"/>
    <property type="match status" value="1"/>
</dbReference>
<comment type="caution">
    <text evidence="5">The sequence shown here is derived from an EMBL/GenBank/DDBJ whole genome shotgun (WGS) entry which is preliminary data.</text>
</comment>
<dbReference type="Gene3D" id="1.10.1300.10">
    <property type="entry name" value="3'5'-cyclic nucleotide phosphodiesterase, catalytic domain"/>
    <property type="match status" value="1"/>
</dbReference>
<feature type="compositionally biased region" description="Basic and acidic residues" evidence="3">
    <location>
        <begin position="100"/>
        <end position="111"/>
    </location>
</feature>
<evidence type="ECO:0000259" key="4">
    <source>
        <dbReference type="PROSITE" id="PS50125"/>
    </source>
</evidence>
<dbReference type="Pfam" id="PF00211">
    <property type="entry name" value="Guanylate_cyc"/>
    <property type="match status" value="2"/>
</dbReference>
<feature type="domain" description="Guanylate cyclase" evidence="4">
    <location>
        <begin position="968"/>
        <end position="1097"/>
    </location>
</feature>
<protein>
    <recommendedName>
        <fullName evidence="4">Guanylate cyclase domain-containing protein</fullName>
    </recommendedName>
</protein>
<dbReference type="EMBL" id="JALLAZ020000743">
    <property type="protein sequence ID" value="KAL3788102.1"/>
    <property type="molecule type" value="Genomic_DNA"/>
</dbReference>
<dbReference type="PROSITE" id="PS50125">
    <property type="entry name" value="GUANYLATE_CYCLASE_2"/>
    <property type="match status" value="2"/>
</dbReference>
<dbReference type="CDD" id="cd07302">
    <property type="entry name" value="CHD"/>
    <property type="match status" value="1"/>
</dbReference>
<dbReference type="Gene3D" id="3.30.70.1230">
    <property type="entry name" value="Nucleotide cyclase"/>
    <property type="match status" value="2"/>
</dbReference>
<dbReference type="InterPro" id="IPR001054">
    <property type="entry name" value="A/G_cyclase"/>
</dbReference>
<feature type="region of interest" description="Disordered" evidence="3">
    <location>
        <begin position="1"/>
        <end position="30"/>
    </location>
</feature>
<dbReference type="InterPro" id="IPR002073">
    <property type="entry name" value="PDEase_catalytic_dom"/>
</dbReference>
<evidence type="ECO:0000256" key="2">
    <source>
        <dbReference type="ARBA" id="ARBA00022840"/>
    </source>
</evidence>
<keyword evidence="2" id="KW-0067">ATP-binding</keyword>
<dbReference type="PANTHER" id="PTHR16305:SF28">
    <property type="entry name" value="GUANYLATE CYCLASE DOMAIN-CONTAINING PROTEIN"/>
    <property type="match status" value="1"/>
</dbReference>
<feature type="compositionally biased region" description="Acidic residues" evidence="3">
    <location>
        <begin position="543"/>
        <end position="556"/>
    </location>
</feature>
<evidence type="ECO:0000256" key="3">
    <source>
        <dbReference type="SAM" id="MobiDB-lite"/>
    </source>
</evidence>
<feature type="domain" description="Guanylate cyclase" evidence="4">
    <location>
        <begin position="653"/>
        <end position="711"/>
    </location>
</feature>
<dbReference type="PANTHER" id="PTHR16305">
    <property type="entry name" value="TESTICULAR SOLUBLE ADENYLYL CYCLASE"/>
    <property type="match status" value="1"/>
</dbReference>
<keyword evidence="6" id="KW-1185">Reference proteome</keyword>
<gene>
    <name evidence="5" type="ORF">ACHAW5_004099</name>
</gene>
<dbReference type="GO" id="GO:0005524">
    <property type="term" value="F:ATP binding"/>
    <property type="evidence" value="ECO:0007669"/>
    <property type="project" value="UniProtKB-KW"/>
</dbReference>
<evidence type="ECO:0000313" key="5">
    <source>
        <dbReference type="EMBL" id="KAL3788102.1"/>
    </source>
</evidence>
<feature type="compositionally biased region" description="Polar residues" evidence="3">
    <location>
        <begin position="112"/>
        <end position="121"/>
    </location>
</feature>
<sequence length="2039" mass="228737">MTLRGLSENPDVAVGGDTESAEIYDAENNDERDCNSAKYDAWVNLGRYLASSPPEISYHDEAIERNSCMLEDLLVTALAYDAHIMNINVAASEENSIDDDTVRPRQHDRFSSGHSQPQDGNGYSIPAIQIGKTNDILLSPTLRMQIRKYVAHIASQYHPVGFHSFEHASHVMLSATKIVYMLQKKSPFHKLMNRKKEDLSDNIDLDNINQDWEDSPAAAIDNLEIETKIQDLEGTIYDPWIHFAIAFSALLHDVDHKGLPNVQLAVESDPLAKKYGSDECMKSYAEWNSLDIGLTLLNDEEGYGELNRVLGKNKERLHRMIPDLVLCTDIASKERRDLGMNKWKNACCKDDDTARYRRRATVETDNTSSHFLKHSLDGNRDSSKLFTPEAAKAISEQIMQAADVSHTMQHFSTFTKWNKRLYHEVLAAHKCGRTLAHHEQRRGHNAQEIHHPKENWYDSQIGFFTFYIIPLAERLDACGAFSDDDKFAPLAVQNKENWIEFGMELTTSMVMEAECMELPPPMPVVFVNDLRKKTGVKFSSEITDDTGDISLPEDNENSSQNSSLGPYQKKGSKSITSFSSTCSNESLLKWVNRINKEVDSSVNAIVPYILVKQLLDSFQNDVQSVPPSMRVKALQTAISEYQSVGSIQRHTGALLVVDISGFTELSQKYPIEDFKMFINAYFTKIIDLVHSFEGEVVKFAGDALLALWTTPSIVSAVGDGSDSSIDVSKTERAESSHSINIEKCTACAIAINAECNNYKVSKSYTRRSFSDSYHGNEVRYSFQDKNAEYEERGSVLNVHCGVSEGIMAGVDVVANNRAEFFLVGKPLKDMANAEALAAAGELVVSPSVYYSLTKTRKNSSIASKLVFTNVGSELGLGWESEFHRVSWLDHPTSADVILNYFKDRDGTSNRKRDNAQSLISDVVKNTYSMSDEDVVSFQDNLMRLLENHRHEAARDVVGRFTAELRRVVVLFMSISIEPSLPEKPSDDKFLLDNLQSIYSILTESVSSRSGQIRQFIYDDKGTVLIASFGLRGSVLLNVADIALGAAQEAQSKLLDIMDVQCSIGITLGNVFCGETGSPQRYEYSLLGPDVNLAARLMAKSKPGQINCNEEFKNQTGQKQTFTISGTHKLKGYSTPVPFFMPVQRKSDVEYDEQDDIASFLRQQVVGLGLVCDIVKKRGLMCNMTKHRVIIIKGDEITGKEAFMSGILKELSVSSVILEANRCFHDDPFYCFIPIITKAILSFSAARERLLLLKKSHKRSSVLSSFLANDALSTTAFPSWAKMVPDHLIPYLSLVNDFIYRGFPILKSSSEATLLKDGEKVEKCAEVLCALIIRFLELRQSHGILSIPDVGSLDIYSKKLLRQILSSEENLLLIGGVDNSFSPCDEQDTTNNILASILGIELDLEVELIHLDLLDVNSTFDLFTWSLRRDFTRDELDIIHQSEVLDKIFAICGGVPHATTGLANSFCSQFKKQLHDLGEERTVNLLEFTHTFLDDTPTDLQEIICYRFDQMKLEEQMLLKVCSVAGFGQYSFSQNLLENVVLGISRGEGEENFIMEDHDDYDNESGNNDHNESGMGLLSVLACDVPFSAVASEDSGYLNYMLQGDNFKELLESLVAHNYLKEINVEMSDLGGMDSVVYRFRNDHEQSVINGLMLNDQKRRMHFEVAFHYSSSIRRGGGDSPGDNESSSLSTDITQIVPADWELLHVIAMHFDLADVPVPAMLHYYESSTALSSLGIRDRVHTRLLSAYMMLEKVLQDASTQDVKIDKCDDQRRKVASQMIRTIRGDDLKDNVAVLSKLTKEHLRLAFKGDIHAFKQSLTVLIKFAQSVGTIEKEGYLFGSELYSQAILMLLLVLDDDVFANLTTYLSSFLGQVDITCTKMKKCNSRISLYEDHCDSSLEEDSCFDEDFHIDDLTVSFPAFSGLLTFFFYSPMGANQVQETFLANLFAAVAQEAKQTLHVLRTKCILSNLYLKHGNEEKGLEESEEIKDIYNHDKYSLELVNTYGMDWAILNVATMASTYLFKGQFAACLQQHRILERPND</sequence>
<evidence type="ECO:0000256" key="1">
    <source>
        <dbReference type="ARBA" id="ARBA00022741"/>
    </source>
</evidence>
<keyword evidence="1" id="KW-0547">Nucleotide-binding</keyword>
<name>A0ABD3PK33_9STRA</name>
<dbReference type="Pfam" id="PF00233">
    <property type="entry name" value="PDEase_I"/>
    <property type="match status" value="1"/>
</dbReference>
<organism evidence="5 6">
    <name type="scientific">Stephanodiscus triporus</name>
    <dbReference type="NCBI Taxonomy" id="2934178"/>
    <lineage>
        <taxon>Eukaryota</taxon>
        <taxon>Sar</taxon>
        <taxon>Stramenopiles</taxon>
        <taxon>Ochrophyta</taxon>
        <taxon>Bacillariophyta</taxon>
        <taxon>Coscinodiscophyceae</taxon>
        <taxon>Thalassiosirophycidae</taxon>
        <taxon>Stephanodiscales</taxon>
        <taxon>Stephanodiscaceae</taxon>
        <taxon>Stephanodiscus</taxon>
    </lineage>
</organism>
<evidence type="ECO:0000313" key="6">
    <source>
        <dbReference type="Proteomes" id="UP001530315"/>
    </source>
</evidence>
<dbReference type="InterPro" id="IPR036971">
    <property type="entry name" value="PDEase_catalytic_dom_sf"/>
</dbReference>
<accession>A0ABD3PK33</accession>
<proteinExistence type="predicted"/>
<feature type="region of interest" description="Disordered" evidence="3">
    <location>
        <begin position="543"/>
        <end position="571"/>
    </location>
</feature>
<dbReference type="InterPro" id="IPR029787">
    <property type="entry name" value="Nucleotide_cyclase"/>
</dbReference>
<dbReference type="SUPFAM" id="SSF55073">
    <property type="entry name" value="Nucleotide cyclase"/>
    <property type="match status" value="2"/>
</dbReference>